<accession>A0AAV1F389</accession>
<organism evidence="11 12">
    <name type="scientific">Xyrichtys novacula</name>
    <name type="common">Pearly razorfish</name>
    <name type="synonym">Hemipteronotus novacula</name>
    <dbReference type="NCBI Taxonomy" id="13765"/>
    <lineage>
        <taxon>Eukaryota</taxon>
        <taxon>Metazoa</taxon>
        <taxon>Chordata</taxon>
        <taxon>Craniata</taxon>
        <taxon>Vertebrata</taxon>
        <taxon>Euteleostomi</taxon>
        <taxon>Actinopterygii</taxon>
        <taxon>Neopterygii</taxon>
        <taxon>Teleostei</taxon>
        <taxon>Neoteleostei</taxon>
        <taxon>Acanthomorphata</taxon>
        <taxon>Eupercaria</taxon>
        <taxon>Labriformes</taxon>
        <taxon>Labridae</taxon>
        <taxon>Xyrichtys</taxon>
    </lineage>
</organism>
<keyword evidence="7" id="KW-0175">Coiled coil</keyword>
<dbReference type="SUPFAM" id="SSF57845">
    <property type="entry name" value="B-box zinc-binding domain"/>
    <property type="match status" value="1"/>
</dbReference>
<name>A0AAV1F389_XYRNO</name>
<gene>
    <name evidence="11" type="ORF">XNOV1_A019041</name>
</gene>
<evidence type="ECO:0000259" key="9">
    <source>
        <dbReference type="PROSITE" id="PS50119"/>
    </source>
</evidence>
<dbReference type="InterPro" id="IPR003877">
    <property type="entry name" value="SPRY_dom"/>
</dbReference>
<dbReference type="SMART" id="SM00589">
    <property type="entry name" value="PRY"/>
    <property type="match status" value="1"/>
</dbReference>
<dbReference type="Gene3D" id="4.10.830.40">
    <property type="match status" value="1"/>
</dbReference>
<dbReference type="SMART" id="SM00336">
    <property type="entry name" value="BBOX"/>
    <property type="match status" value="1"/>
</dbReference>
<evidence type="ECO:0000256" key="3">
    <source>
        <dbReference type="ARBA" id="ARBA00022771"/>
    </source>
</evidence>
<evidence type="ECO:0000313" key="12">
    <source>
        <dbReference type="Proteomes" id="UP001178508"/>
    </source>
</evidence>
<keyword evidence="1" id="KW-0399">Innate immunity</keyword>
<dbReference type="PROSITE" id="PS50188">
    <property type="entry name" value="B302_SPRY"/>
    <property type="match status" value="1"/>
</dbReference>
<keyword evidence="12" id="KW-1185">Reference proteome</keyword>
<evidence type="ECO:0000259" key="10">
    <source>
        <dbReference type="PROSITE" id="PS50188"/>
    </source>
</evidence>
<dbReference type="Pfam" id="PF00643">
    <property type="entry name" value="zf-B_box"/>
    <property type="match status" value="1"/>
</dbReference>
<dbReference type="Gene3D" id="2.60.120.920">
    <property type="match status" value="1"/>
</dbReference>
<dbReference type="EMBL" id="OY660867">
    <property type="protein sequence ID" value="CAJ1055746.1"/>
    <property type="molecule type" value="Genomic_DNA"/>
</dbReference>
<dbReference type="PROSITE" id="PS50089">
    <property type="entry name" value="ZF_RING_2"/>
    <property type="match status" value="1"/>
</dbReference>
<feature type="coiled-coil region" evidence="7">
    <location>
        <begin position="258"/>
        <end position="296"/>
    </location>
</feature>
<dbReference type="InterPro" id="IPR001841">
    <property type="entry name" value="Znf_RING"/>
</dbReference>
<dbReference type="Gene3D" id="3.30.40.10">
    <property type="entry name" value="Zinc/RING finger domain, C3HC4 (zinc finger)"/>
    <property type="match status" value="1"/>
</dbReference>
<dbReference type="Gene3D" id="3.30.160.60">
    <property type="entry name" value="Classic Zinc Finger"/>
    <property type="match status" value="1"/>
</dbReference>
<reference evidence="11" key="1">
    <citation type="submission" date="2023-08" db="EMBL/GenBank/DDBJ databases">
        <authorList>
            <person name="Alioto T."/>
            <person name="Alioto T."/>
            <person name="Gomez Garrido J."/>
        </authorList>
    </citation>
    <scope>NUCLEOTIDE SEQUENCE</scope>
</reference>
<dbReference type="SUPFAM" id="SSF57850">
    <property type="entry name" value="RING/U-box"/>
    <property type="match status" value="1"/>
</dbReference>
<evidence type="ECO:0000256" key="7">
    <source>
        <dbReference type="SAM" id="Coils"/>
    </source>
</evidence>
<dbReference type="InterPro" id="IPR051051">
    <property type="entry name" value="E3_ubiq-ligase_TRIM/RNF"/>
</dbReference>
<feature type="domain" description="RING-type" evidence="8">
    <location>
        <begin position="15"/>
        <end position="55"/>
    </location>
</feature>
<evidence type="ECO:0000256" key="4">
    <source>
        <dbReference type="ARBA" id="ARBA00022833"/>
    </source>
</evidence>
<evidence type="ECO:0000256" key="6">
    <source>
        <dbReference type="PROSITE-ProRule" id="PRU00024"/>
    </source>
</evidence>
<evidence type="ECO:0000259" key="8">
    <source>
        <dbReference type="PROSITE" id="PS50089"/>
    </source>
</evidence>
<dbReference type="InterPro" id="IPR027370">
    <property type="entry name" value="Znf-RING_euk"/>
</dbReference>
<dbReference type="InterPro" id="IPR043136">
    <property type="entry name" value="B30.2/SPRY_sf"/>
</dbReference>
<dbReference type="InterPro" id="IPR013320">
    <property type="entry name" value="ConA-like_dom_sf"/>
</dbReference>
<dbReference type="AlphaFoldDB" id="A0AAV1F389"/>
<dbReference type="Pfam" id="PF13765">
    <property type="entry name" value="PRY"/>
    <property type="match status" value="1"/>
</dbReference>
<dbReference type="PROSITE" id="PS00518">
    <property type="entry name" value="ZF_RING_1"/>
    <property type="match status" value="1"/>
</dbReference>
<keyword evidence="2" id="KW-0479">Metal-binding</keyword>
<feature type="domain" description="B box-type" evidence="9">
    <location>
        <begin position="149"/>
        <end position="189"/>
    </location>
</feature>
<dbReference type="InterPro" id="IPR058030">
    <property type="entry name" value="TRIM8/14/16/25/29/45/65_CC"/>
</dbReference>
<dbReference type="SMART" id="SM00449">
    <property type="entry name" value="SPRY"/>
    <property type="match status" value="1"/>
</dbReference>
<dbReference type="Pfam" id="PF13445">
    <property type="entry name" value="zf-RING_UBOX"/>
    <property type="match status" value="1"/>
</dbReference>
<dbReference type="InterPro" id="IPR000315">
    <property type="entry name" value="Znf_B-box"/>
</dbReference>
<dbReference type="InterPro" id="IPR017907">
    <property type="entry name" value="Znf_RING_CS"/>
</dbReference>
<feature type="domain" description="B30.2/SPRY" evidence="10">
    <location>
        <begin position="348"/>
        <end position="545"/>
    </location>
</feature>
<dbReference type="SUPFAM" id="SSF49899">
    <property type="entry name" value="Concanavalin A-like lectins/glucanases"/>
    <property type="match status" value="1"/>
</dbReference>
<dbReference type="GO" id="GO:0045087">
    <property type="term" value="P:innate immune response"/>
    <property type="evidence" value="ECO:0007669"/>
    <property type="project" value="UniProtKB-KW"/>
</dbReference>
<keyword evidence="3 6" id="KW-0863">Zinc-finger</keyword>
<protein>
    <submittedName>
        <fullName evidence="11">Zinc-binding protein A33-like</fullName>
    </submittedName>
</protein>
<dbReference type="GO" id="GO:0008270">
    <property type="term" value="F:zinc ion binding"/>
    <property type="evidence" value="ECO:0007669"/>
    <property type="project" value="UniProtKB-KW"/>
</dbReference>
<sequence>MSSVCSLLSEEQFQCSVCLEVFTDPVSIPCGHNFCKSCISRHWDVSVSCQCPLCKKLFNSRPEVHVNTFISEMVAQFRQSALMKASSSSRIQRGPSSGEVLCDVCSETRLKALKSCLVCLASYCQTHLDLHEKMTGLKKHQLMDPVENLEDRVCRNHDRPLEMFCRSDQTCVCQFCVESKHSTHVLVPLRDEYGVKKGDLEKVDAEILQQIQERRLKIEKIQQAVKLSRVDADWETAASVEVFRSLSRSVESSLAQLLDLIEEKHKDTERRAEGFIRELEEEISELMKRGAEVEQLLSTEDHLHFLQNLPSLNPAPPTKDWTEVKVHSSYEGTVRTAVSQLEETLSEEVKKMCADVALKKVQQYAVDVTLDPDSASPFLVLSPDGKQVQSVETQMKVLDNPQRFSVCNAVLGKRSFSSGRIYFAVQVGEKTDWDLGVASESVVRKGKIRLSPKNGFWTVWLRNGREYKALAGPGVLLTLKSRLRTVGVFVDYEEGLVSFYDADTAAHIYSFSGCYFTHRLHPYFSPCGVGGGVNAAPLVIGPLSV</sequence>
<keyword evidence="4" id="KW-0862">Zinc</keyword>
<dbReference type="PRINTS" id="PR01407">
    <property type="entry name" value="BUTYPHLNCDUF"/>
</dbReference>
<dbReference type="CDD" id="cd19769">
    <property type="entry name" value="Bbox2_TRIM16-like"/>
    <property type="match status" value="1"/>
</dbReference>
<dbReference type="PANTHER" id="PTHR25465:SF32">
    <property type="entry name" value="BLOODTHIRSTY-RELATED GENE FAMILY, MEMBER 16 ISOFORM X1-RELATED"/>
    <property type="match status" value="1"/>
</dbReference>
<dbReference type="InterPro" id="IPR006574">
    <property type="entry name" value="PRY"/>
</dbReference>
<dbReference type="InterPro" id="IPR003879">
    <property type="entry name" value="Butyrophylin_SPRY"/>
</dbReference>
<dbReference type="PROSITE" id="PS50119">
    <property type="entry name" value="ZF_BBOX"/>
    <property type="match status" value="1"/>
</dbReference>
<evidence type="ECO:0000313" key="11">
    <source>
        <dbReference type="EMBL" id="CAJ1055746.1"/>
    </source>
</evidence>
<keyword evidence="5" id="KW-0391">Immunity</keyword>
<dbReference type="Pfam" id="PF00622">
    <property type="entry name" value="SPRY"/>
    <property type="match status" value="1"/>
</dbReference>
<dbReference type="CDD" id="cd13733">
    <property type="entry name" value="SPRY_PRY_C-I_1"/>
    <property type="match status" value="1"/>
</dbReference>
<dbReference type="InterPro" id="IPR001870">
    <property type="entry name" value="B30.2/SPRY"/>
</dbReference>
<evidence type="ECO:0000256" key="1">
    <source>
        <dbReference type="ARBA" id="ARBA00022588"/>
    </source>
</evidence>
<evidence type="ECO:0000256" key="5">
    <source>
        <dbReference type="ARBA" id="ARBA00022859"/>
    </source>
</evidence>
<dbReference type="SMART" id="SM00184">
    <property type="entry name" value="RING"/>
    <property type="match status" value="1"/>
</dbReference>
<dbReference type="GO" id="GO:0005737">
    <property type="term" value="C:cytoplasm"/>
    <property type="evidence" value="ECO:0007669"/>
    <property type="project" value="UniProtKB-ARBA"/>
</dbReference>
<dbReference type="InterPro" id="IPR013083">
    <property type="entry name" value="Znf_RING/FYVE/PHD"/>
</dbReference>
<dbReference type="Pfam" id="PF25600">
    <property type="entry name" value="TRIM_CC"/>
    <property type="match status" value="1"/>
</dbReference>
<evidence type="ECO:0000256" key="2">
    <source>
        <dbReference type="ARBA" id="ARBA00022723"/>
    </source>
</evidence>
<dbReference type="PANTHER" id="PTHR25465">
    <property type="entry name" value="B-BOX DOMAIN CONTAINING"/>
    <property type="match status" value="1"/>
</dbReference>
<dbReference type="FunFam" id="2.60.120.920:FF:000004">
    <property type="entry name" value="Butyrophilin subfamily 1 member A1"/>
    <property type="match status" value="1"/>
</dbReference>
<dbReference type="Proteomes" id="UP001178508">
    <property type="component" value="Chromosome 4"/>
</dbReference>
<proteinExistence type="predicted"/>